<evidence type="ECO:0000313" key="4">
    <source>
        <dbReference type="EMBL" id="XDS51570.1"/>
    </source>
</evidence>
<evidence type="ECO:0000313" key="3">
    <source>
        <dbReference type="EMBL" id="XDS49739.1"/>
    </source>
</evidence>
<dbReference type="InterPro" id="IPR004013">
    <property type="entry name" value="PHP_dom"/>
</dbReference>
<sequence length="296" mass="32491">MIRMSEGNESFSADARWDLHCHTQFSDGTHTPTELVRQAKESGLQGVAITDHDTYAGWDEVAQASRRYRFPVIRGSEITAYDRRTSVHMLAYLYDPNNETVIDMFATTRQARLKRTRSMVESMAQDYPISWEAVLAQVGEGDRTTVGRPHIADALVHAGVYGNRSQAFAGICSSDSPYYIPTPSPSTHEVIRCVHAAGGVVVIAHAGAVARNPELLSDEQIETLISEGLDGLEIWHRDNSSEQRERLSQIAVKHGLIMTGGSDWHGKGKPNRLGENAASGIVASEIVNRGCIPLLP</sequence>
<gene>
    <name evidence="4" type="ORF">QN062_03320</name>
    <name evidence="3" type="ORF">QN216_07335</name>
    <name evidence="2" type="ORF">QN217_03125</name>
</gene>
<dbReference type="InterPro" id="IPR016195">
    <property type="entry name" value="Pol/histidinol_Pase-like"/>
</dbReference>
<dbReference type="Gene3D" id="1.10.150.650">
    <property type="match status" value="1"/>
</dbReference>
<dbReference type="KEGG" id="bfk:QN062_03320"/>
<dbReference type="CDD" id="cd07438">
    <property type="entry name" value="PHP_HisPPase_AMP"/>
    <property type="match status" value="1"/>
</dbReference>
<dbReference type="AlphaFoldDB" id="A0AB39UL76"/>
<organism evidence="3">
    <name type="scientific">Bifidobacterium fermentum</name>
    <dbReference type="NCBI Taxonomy" id="3059035"/>
    <lineage>
        <taxon>Bacteria</taxon>
        <taxon>Bacillati</taxon>
        <taxon>Actinomycetota</taxon>
        <taxon>Actinomycetes</taxon>
        <taxon>Bifidobacteriales</taxon>
        <taxon>Bifidobacteriaceae</taxon>
        <taxon>Bifidobacterium</taxon>
    </lineage>
</organism>
<dbReference type="Pfam" id="PF02811">
    <property type="entry name" value="PHP"/>
    <property type="match status" value="1"/>
</dbReference>
<reference evidence="3" key="1">
    <citation type="submission" date="2023-07" db="EMBL/GenBank/DDBJ databases">
        <title>Bifidobacterium aquikefiriaerophilum sp. nov. and Bifidobacterium eccum sp. nov., isolated from water kefir.</title>
        <authorList>
            <person name="Breselge S."/>
            <person name="Bellassi P."/>
            <person name="Barcenilla C."/>
            <person name="Alvarez-Ordonez A."/>
            <person name="Morelli L."/>
            <person name="Cotter P.D."/>
        </authorList>
    </citation>
    <scope>NUCLEOTIDE SEQUENCE</scope>
    <source>
        <strain evidence="4">WK012_4_13</strain>
        <strain evidence="3">WK013_4_14</strain>
        <strain evidence="2">WK048_4_13</strain>
    </source>
</reference>
<dbReference type="Gene3D" id="3.20.20.140">
    <property type="entry name" value="Metal-dependent hydrolases"/>
    <property type="match status" value="1"/>
</dbReference>
<accession>A0AB39UL76</accession>
<dbReference type="SUPFAM" id="SSF89550">
    <property type="entry name" value="PHP domain-like"/>
    <property type="match status" value="1"/>
</dbReference>
<dbReference type="InterPro" id="IPR052018">
    <property type="entry name" value="PHP_domain"/>
</dbReference>
<dbReference type="GO" id="GO:0004534">
    <property type="term" value="F:5'-3' RNA exonuclease activity"/>
    <property type="evidence" value="ECO:0007669"/>
    <property type="project" value="TreeGrafter"/>
</dbReference>
<dbReference type="GO" id="GO:0035312">
    <property type="term" value="F:5'-3' DNA exonuclease activity"/>
    <property type="evidence" value="ECO:0007669"/>
    <property type="project" value="TreeGrafter"/>
</dbReference>
<dbReference type="SMART" id="SM00481">
    <property type="entry name" value="POLIIIAc"/>
    <property type="match status" value="1"/>
</dbReference>
<evidence type="ECO:0000259" key="1">
    <source>
        <dbReference type="SMART" id="SM00481"/>
    </source>
</evidence>
<dbReference type="EMBL" id="CP129682">
    <property type="protein sequence ID" value="XDS49739.1"/>
    <property type="molecule type" value="Genomic_DNA"/>
</dbReference>
<protein>
    <submittedName>
        <fullName evidence="3">PHP domain-containing protein</fullName>
    </submittedName>
</protein>
<dbReference type="PANTHER" id="PTHR42924:SF3">
    <property type="entry name" value="POLYMERASE_HISTIDINOL PHOSPHATASE N-TERMINAL DOMAIN-CONTAINING PROTEIN"/>
    <property type="match status" value="1"/>
</dbReference>
<dbReference type="PANTHER" id="PTHR42924">
    <property type="entry name" value="EXONUCLEASE"/>
    <property type="match status" value="1"/>
</dbReference>
<dbReference type="EMBL" id="CP129675">
    <property type="protein sequence ID" value="XDS47569.1"/>
    <property type="molecule type" value="Genomic_DNA"/>
</dbReference>
<dbReference type="EMBL" id="CP129683">
    <property type="protein sequence ID" value="XDS51570.1"/>
    <property type="molecule type" value="Genomic_DNA"/>
</dbReference>
<name>A0AB39UL76_9BIFI</name>
<proteinExistence type="predicted"/>
<evidence type="ECO:0000313" key="2">
    <source>
        <dbReference type="EMBL" id="XDS47569.1"/>
    </source>
</evidence>
<feature type="domain" description="Polymerase/histidinol phosphatase N-terminal" evidence="1">
    <location>
        <begin position="17"/>
        <end position="82"/>
    </location>
</feature>
<dbReference type="InterPro" id="IPR003141">
    <property type="entry name" value="Pol/His_phosphatase_N"/>
</dbReference>